<feature type="transmembrane region" description="Helical" evidence="1">
    <location>
        <begin position="53"/>
        <end position="74"/>
    </location>
</feature>
<evidence type="ECO:0000256" key="1">
    <source>
        <dbReference type="SAM" id="Phobius"/>
    </source>
</evidence>
<sequence>MTEQTVASDSVEVPAAADQGSLHDWPLRPWLLAALLGLAGLLIHFATQDSGQVAWRMALAAFLFFGPIAAAFTIERERWKEPAIFAVAVGLVMAGLTWRAVRYGEYLPDEQYGFAAGVVATALALPLFQADFHRRRLQTPYSEIYGHVWTDAISAAGALAFTGLSWLVLLLMSELFHLLKIDLLRDVMDEEWFGWTFSGLAAGAALGTIRNQLKVLATMQTVVLLVASLLAVPLAVGLVVFLLATVVSGPQVLWDATRSATPLLLACAAGSFVLANAIARQDDEAMTRSRVMRVAGLVLAAVILPLAVFAAFSMGQRLSQYGLAPERLWGLVAIVVACVCGVGYWVALIRGRRTGWATQLRSATFHFTLFVCGFAVLLALPILDFGAISTRSQVARLESGRVPVDKFDFAALRWDFGEPGKRALERLAKSRNSRVAELAGAALAQKERGYWDLDRSVRAEEDFKLRVQPDDPDLRRLVLDHLRDYSSLCAEACVALDLGVGEAGGRRIALVSGSTYQLIELGGKPRDVDSRPPRMITDDSQVEIRPWTGRRIYVDGEPFGEPIE</sequence>
<dbReference type="InterPro" id="IPR025291">
    <property type="entry name" value="DUF4153"/>
</dbReference>
<keyword evidence="1" id="KW-1133">Transmembrane helix</keyword>
<protein>
    <submittedName>
        <fullName evidence="2">DUF4153 domain-containing protein</fullName>
    </submittedName>
</protein>
<feature type="transmembrane region" description="Helical" evidence="1">
    <location>
        <begin position="328"/>
        <end position="351"/>
    </location>
</feature>
<evidence type="ECO:0000313" key="3">
    <source>
        <dbReference type="Proteomes" id="UP000811255"/>
    </source>
</evidence>
<name>A0ABS5W508_9SPHN</name>
<dbReference type="Proteomes" id="UP000811255">
    <property type="component" value="Unassembled WGS sequence"/>
</dbReference>
<dbReference type="RefSeq" id="WP_214536219.1">
    <property type="nucleotide sequence ID" value="NZ_JAHFVK010000002.1"/>
</dbReference>
<keyword evidence="1" id="KW-0472">Membrane</keyword>
<feature type="transmembrane region" description="Helical" evidence="1">
    <location>
        <begin position="148"/>
        <end position="172"/>
    </location>
</feature>
<reference evidence="2 3" key="1">
    <citation type="submission" date="2021-05" db="EMBL/GenBank/DDBJ databases">
        <title>Croceibacterium sp. LX-88 genome sequence.</title>
        <authorList>
            <person name="Luo X."/>
        </authorList>
    </citation>
    <scope>NUCLEOTIDE SEQUENCE [LARGE SCALE GENOMIC DNA]</scope>
    <source>
        <strain evidence="2 3">LX-88</strain>
    </source>
</reference>
<organism evidence="2 3">
    <name type="scientific">Croceibacterium selenioxidans</name>
    <dbReference type="NCBI Taxonomy" id="2838833"/>
    <lineage>
        <taxon>Bacteria</taxon>
        <taxon>Pseudomonadati</taxon>
        <taxon>Pseudomonadota</taxon>
        <taxon>Alphaproteobacteria</taxon>
        <taxon>Sphingomonadales</taxon>
        <taxon>Erythrobacteraceae</taxon>
        <taxon>Croceibacterium</taxon>
    </lineage>
</organism>
<feature type="transmembrane region" description="Helical" evidence="1">
    <location>
        <begin position="363"/>
        <end position="383"/>
    </location>
</feature>
<dbReference type="Pfam" id="PF13687">
    <property type="entry name" value="DUF4153"/>
    <property type="match status" value="1"/>
</dbReference>
<feature type="transmembrane region" description="Helical" evidence="1">
    <location>
        <begin position="30"/>
        <end position="47"/>
    </location>
</feature>
<accession>A0ABS5W508</accession>
<proteinExistence type="predicted"/>
<keyword evidence="1" id="KW-0812">Transmembrane</keyword>
<feature type="transmembrane region" description="Helical" evidence="1">
    <location>
        <begin position="291"/>
        <end position="316"/>
    </location>
</feature>
<gene>
    <name evidence="2" type="ORF">KK137_09565</name>
</gene>
<keyword evidence="3" id="KW-1185">Reference proteome</keyword>
<feature type="transmembrane region" description="Helical" evidence="1">
    <location>
        <begin position="221"/>
        <end position="247"/>
    </location>
</feature>
<feature type="transmembrane region" description="Helical" evidence="1">
    <location>
        <begin position="259"/>
        <end position="279"/>
    </location>
</feature>
<dbReference type="EMBL" id="JAHFVK010000002">
    <property type="protein sequence ID" value="MBT2134581.1"/>
    <property type="molecule type" value="Genomic_DNA"/>
</dbReference>
<feature type="transmembrane region" description="Helical" evidence="1">
    <location>
        <begin position="83"/>
        <end position="100"/>
    </location>
</feature>
<comment type="caution">
    <text evidence="2">The sequence shown here is derived from an EMBL/GenBank/DDBJ whole genome shotgun (WGS) entry which is preliminary data.</text>
</comment>
<feature type="transmembrane region" description="Helical" evidence="1">
    <location>
        <begin position="192"/>
        <end position="209"/>
    </location>
</feature>
<evidence type="ECO:0000313" key="2">
    <source>
        <dbReference type="EMBL" id="MBT2134581.1"/>
    </source>
</evidence>
<feature type="transmembrane region" description="Helical" evidence="1">
    <location>
        <begin position="112"/>
        <end position="128"/>
    </location>
</feature>